<evidence type="ECO:0000313" key="2">
    <source>
        <dbReference type="EMBL" id="ACR79096.1"/>
    </source>
</evidence>
<evidence type="ECO:0000313" key="3">
    <source>
        <dbReference type="Proteomes" id="UP000002382"/>
    </source>
</evidence>
<sequence length="127" mass="14407">MNNSRINVLLWLMGTLYFLLGLNTLLGFFLAEKDLMFAIMLMVNAAIYLFGLLENPENLNRRAAHLLVGSFFSFLILFFKIFILIGLWLSGIVENMCMLSIPVTNILVIFSGIVASFIYAATRKLFD</sequence>
<dbReference type="STRING" id="521045.Kole_0371"/>
<dbReference type="HOGENOM" id="CLU_1967648_0_0_0"/>
<proteinExistence type="predicted"/>
<feature type="transmembrane region" description="Helical" evidence="1">
    <location>
        <begin position="7"/>
        <end position="29"/>
    </location>
</feature>
<accession>C5CDS7</accession>
<protein>
    <submittedName>
        <fullName evidence="2">Uncharacterized protein</fullName>
    </submittedName>
</protein>
<gene>
    <name evidence="2" type="ordered locus">Kole_0371</name>
</gene>
<evidence type="ECO:0000256" key="1">
    <source>
        <dbReference type="SAM" id="Phobius"/>
    </source>
</evidence>
<reference evidence="2 3" key="2">
    <citation type="journal article" date="2011" name="J. Bacteriol.">
        <title>Genome Sequence of Kosmotoga olearia Strain TBF 19.5.1, a Thermophilic Bacterium with a Wide Growth Temperature Range, Isolated from the Troll B Oil Platform in the North Sea.</title>
        <authorList>
            <person name="Swithers K.S."/>
            <person name="Dipippo J.L."/>
            <person name="Bruce D.C."/>
            <person name="Detter C."/>
            <person name="Tapia R."/>
            <person name="Han S."/>
            <person name="Goodwin L.A."/>
            <person name="Han J."/>
            <person name="Woyke T."/>
            <person name="Pitluck S."/>
            <person name="Pennacchio L."/>
            <person name="Nolan M."/>
            <person name="Mikhailova N."/>
            <person name="Land M.L."/>
            <person name="Nesbo C.L."/>
            <person name="Gogarten J.P."/>
            <person name="Noll K.M."/>
        </authorList>
    </citation>
    <scope>NUCLEOTIDE SEQUENCE [LARGE SCALE GENOMIC DNA]</scope>
    <source>
        <strain evidence="3">ATCC BAA-1733 / DSM 21960 / TBF 19.5.1</strain>
    </source>
</reference>
<dbReference type="KEGG" id="kol:Kole_0371"/>
<dbReference type="eggNOG" id="ENOG502ZT0X">
    <property type="taxonomic scope" value="Bacteria"/>
</dbReference>
<feature type="transmembrane region" description="Helical" evidence="1">
    <location>
        <begin position="65"/>
        <end position="89"/>
    </location>
</feature>
<keyword evidence="1" id="KW-0812">Transmembrane</keyword>
<dbReference type="RefSeq" id="WP_012744883.1">
    <property type="nucleotide sequence ID" value="NC_012785.1"/>
</dbReference>
<keyword evidence="1" id="KW-1133">Transmembrane helix</keyword>
<dbReference type="Proteomes" id="UP000002382">
    <property type="component" value="Chromosome"/>
</dbReference>
<feature type="transmembrane region" description="Helical" evidence="1">
    <location>
        <begin position="35"/>
        <end position="53"/>
    </location>
</feature>
<keyword evidence="1" id="KW-0472">Membrane</keyword>
<reference evidence="2 3" key="1">
    <citation type="submission" date="2009-06" db="EMBL/GenBank/DDBJ databases">
        <title>Complete sequence of Thermotogales bacterium TBF 19.5.1.</title>
        <authorList>
            <consortium name="US DOE Joint Genome Institute"/>
            <person name="Lucas S."/>
            <person name="Copeland A."/>
            <person name="Lapidus A."/>
            <person name="Glavina del Rio T."/>
            <person name="Tice H."/>
            <person name="Bruce D."/>
            <person name="Goodwin L."/>
            <person name="Pitluck S."/>
            <person name="Chertkov O."/>
            <person name="Brettin T."/>
            <person name="Detter J.C."/>
            <person name="Han C."/>
            <person name="Schmutz J."/>
            <person name="Larimer F."/>
            <person name="Land M."/>
            <person name="Hauser L."/>
            <person name="Kyrpides N."/>
            <person name="Ovchinnikova G."/>
            <person name="Noll K."/>
        </authorList>
    </citation>
    <scope>NUCLEOTIDE SEQUENCE [LARGE SCALE GENOMIC DNA]</scope>
    <source>
        <strain evidence="3">ATCC BAA-1733 / DSM 21960 / TBF 19.5.1</strain>
    </source>
</reference>
<dbReference type="AlphaFoldDB" id="C5CDS7"/>
<keyword evidence="3" id="KW-1185">Reference proteome</keyword>
<organism evidence="2 3">
    <name type="scientific">Kosmotoga olearia (strain ATCC BAA-1733 / DSM 21960 / TBF 19.5.1)</name>
    <dbReference type="NCBI Taxonomy" id="521045"/>
    <lineage>
        <taxon>Bacteria</taxon>
        <taxon>Thermotogati</taxon>
        <taxon>Thermotogota</taxon>
        <taxon>Thermotogae</taxon>
        <taxon>Kosmotogales</taxon>
        <taxon>Kosmotogaceae</taxon>
        <taxon>Kosmotoga</taxon>
    </lineage>
</organism>
<name>C5CDS7_KOSOT</name>
<feature type="transmembrane region" description="Helical" evidence="1">
    <location>
        <begin position="101"/>
        <end position="121"/>
    </location>
</feature>
<dbReference type="EMBL" id="CP001634">
    <property type="protein sequence ID" value="ACR79096.1"/>
    <property type="molecule type" value="Genomic_DNA"/>
</dbReference>